<comment type="caution">
    <text evidence="1">The sequence shown here is derived from an EMBL/GenBank/DDBJ whole genome shotgun (WGS) entry which is preliminary data.</text>
</comment>
<reference evidence="1" key="1">
    <citation type="journal article" date="2023" name="Nat. Commun.">
        <title>Diploid and tetraploid genomes of Acorus and the evolution of monocots.</title>
        <authorList>
            <person name="Ma L."/>
            <person name="Liu K.W."/>
            <person name="Li Z."/>
            <person name="Hsiao Y.Y."/>
            <person name="Qi Y."/>
            <person name="Fu T."/>
            <person name="Tang G.D."/>
            <person name="Zhang D."/>
            <person name="Sun W.H."/>
            <person name="Liu D.K."/>
            <person name="Li Y."/>
            <person name="Chen G.Z."/>
            <person name="Liu X.D."/>
            <person name="Liao X.Y."/>
            <person name="Jiang Y.T."/>
            <person name="Yu X."/>
            <person name="Hao Y."/>
            <person name="Huang J."/>
            <person name="Zhao X.W."/>
            <person name="Ke S."/>
            <person name="Chen Y.Y."/>
            <person name="Wu W.L."/>
            <person name="Hsu J.L."/>
            <person name="Lin Y.F."/>
            <person name="Huang M.D."/>
            <person name="Li C.Y."/>
            <person name="Huang L."/>
            <person name="Wang Z.W."/>
            <person name="Zhao X."/>
            <person name="Zhong W.Y."/>
            <person name="Peng D.H."/>
            <person name="Ahmad S."/>
            <person name="Lan S."/>
            <person name="Zhang J.S."/>
            <person name="Tsai W.C."/>
            <person name="Van de Peer Y."/>
            <person name="Liu Z.J."/>
        </authorList>
    </citation>
    <scope>NUCLEOTIDE SEQUENCE</scope>
    <source>
        <strain evidence="1">CP</strain>
    </source>
</reference>
<dbReference type="EMBL" id="JAUJYO010000003">
    <property type="protein sequence ID" value="KAK1321651.1"/>
    <property type="molecule type" value="Genomic_DNA"/>
</dbReference>
<organism evidence="1 2">
    <name type="scientific">Acorus calamus</name>
    <name type="common">Sweet flag</name>
    <dbReference type="NCBI Taxonomy" id="4465"/>
    <lineage>
        <taxon>Eukaryota</taxon>
        <taxon>Viridiplantae</taxon>
        <taxon>Streptophyta</taxon>
        <taxon>Embryophyta</taxon>
        <taxon>Tracheophyta</taxon>
        <taxon>Spermatophyta</taxon>
        <taxon>Magnoliopsida</taxon>
        <taxon>Liliopsida</taxon>
        <taxon>Acoraceae</taxon>
        <taxon>Acorus</taxon>
    </lineage>
</organism>
<accession>A0AAV9F6W5</accession>
<gene>
    <name evidence="1" type="ORF">QJS10_CPA03g02219</name>
</gene>
<proteinExistence type="predicted"/>
<name>A0AAV9F6W5_ACOCL</name>
<keyword evidence="2" id="KW-1185">Reference proteome</keyword>
<sequence length="91" mass="9815">MKYGARMTLWEALHGRGDLYMTLVREATTALLNYYNSSPPLYPLDLILQMNKALLGPPRQALRIALDFKKSSFGGGVGGGSTGACSFSPCS</sequence>
<evidence type="ECO:0000313" key="1">
    <source>
        <dbReference type="EMBL" id="KAK1321651.1"/>
    </source>
</evidence>
<dbReference type="Proteomes" id="UP001180020">
    <property type="component" value="Unassembled WGS sequence"/>
</dbReference>
<evidence type="ECO:0000313" key="2">
    <source>
        <dbReference type="Proteomes" id="UP001180020"/>
    </source>
</evidence>
<reference evidence="1" key="2">
    <citation type="submission" date="2023-06" db="EMBL/GenBank/DDBJ databases">
        <authorList>
            <person name="Ma L."/>
            <person name="Liu K.-W."/>
            <person name="Li Z."/>
            <person name="Hsiao Y.-Y."/>
            <person name="Qi Y."/>
            <person name="Fu T."/>
            <person name="Tang G."/>
            <person name="Zhang D."/>
            <person name="Sun W.-H."/>
            <person name="Liu D.-K."/>
            <person name="Li Y."/>
            <person name="Chen G.-Z."/>
            <person name="Liu X.-D."/>
            <person name="Liao X.-Y."/>
            <person name="Jiang Y.-T."/>
            <person name="Yu X."/>
            <person name="Hao Y."/>
            <person name="Huang J."/>
            <person name="Zhao X.-W."/>
            <person name="Ke S."/>
            <person name="Chen Y.-Y."/>
            <person name="Wu W.-L."/>
            <person name="Hsu J.-L."/>
            <person name="Lin Y.-F."/>
            <person name="Huang M.-D."/>
            <person name="Li C.-Y."/>
            <person name="Huang L."/>
            <person name="Wang Z.-W."/>
            <person name="Zhao X."/>
            <person name="Zhong W.-Y."/>
            <person name="Peng D.-H."/>
            <person name="Ahmad S."/>
            <person name="Lan S."/>
            <person name="Zhang J.-S."/>
            <person name="Tsai W.-C."/>
            <person name="Van De Peer Y."/>
            <person name="Liu Z.-J."/>
        </authorList>
    </citation>
    <scope>NUCLEOTIDE SEQUENCE</scope>
    <source>
        <strain evidence="1">CP</strain>
        <tissue evidence="1">Leaves</tissue>
    </source>
</reference>
<dbReference type="AlphaFoldDB" id="A0AAV9F6W5"/>
<protein>
    <submittedName>
        <fullName evidence="1">Uncharacterized protein</fullName>
    </submittedName>
</protein>